<dbReference type="GeneTree" id="ENSGT00940000155745"/>
<dbReference type="InterPro" id="IPR039857">
    <property type="entry name" value="Ift122/121"/>
</dbReference>
<dbReference type="GO" id="GO:0097730">
    <property type="term" value="C:non-motile cilium"/>
    <property type="evidence" value="ECO:0007669"/>
    <property type="project" value="TreeGrafter"/>
</dbReference>
<dbReference type="Proteomes" id="UP000291022">
    <property type="component" value="Unassembled WGS sequence"/>
</dbReference>
<evidence type="ECO:0000313" key="6">
    <source>
        <dbReference type="Ensembl" id="ENSUAMP00000009759.1"/>
    </source>
</evidence>
<gene>
    <name evidence="6" type="primary">WDR35</name>
</gene>
<evidence type="ECO:0000256" key="4">
    <source>
        <dbReference type="ARBA" id="ARBA00022737"/>
    </source>
</evidence>
<evidence type="ECO:0000313" key="7">
    <source>
        <dbReference type="Proteomes" id="UP000291022"/>
    </source>
</evidence>
<sequence length="172" mass="19542">MFFYLSKKIAIPNNVKLKCVSWNKDQGFIACGGEDGLLKVLKLETQTDDAKLRGLAAPSNLSMNQTLEGHSVTYPIVYFMECFQLLCESSWYEEMINNRNKSVVRSMSWNADGQKICIVYEDGAVIVGSVDDENETELLGECHWSNQYCWNSLVPRHGRLRGARLPLPCHLF</sequence>
<feature type="domain" description="IFT121/TULP4 N-terminal" evidence="5">
    <location>
        <begin position="1"/>
        <end position="133"/>
    </location>
</feature>
<dbReference type="InterPro" id="IPR036322">
    <property type="entry name" value="WD40_repeat_dom_sf"/>
</dbReference>
<keyword evidence="3" id="KW-0853">WD repeat</keyword>
<dbReference type="GO" id="GO:0035721">
    <property type="term" value="P:intraciliary retrograde transport"/>
    <property type="evidence" value="ECO:0007669"/>
    <property type="project" value="TreeGrafter"/>
</dbReference>
<evidence type="ECO:0000256" key="3">
    <source>
        <dbReference type="ARBA" id="ARBA00022574"/>
    </source>
</evidence>
<keyword evidence="2" id="KW-0963">Cytoplasm</keyword>
<protein>
    <submittedName>
        <fullName evidence="6">WD repeat domain 35</fullName>
    </submittedName>
</protein>
<reference evidence="6" key="3">
    <citation type="submission" date="2025-09" db="UniProtKB">
        <authorList>
            <consortium name="Ensembl"/>
        </authorList>
    </citation>
    <scope>IDENTIFICATION</scope>
</reference>
<dbReference type="AlphaFoldDB" id="A0A452QVP7"/>
<keyword evidence="7" id="KW-1185">Reference proteome</keyword>
<reference evidence="6" key="2">
    <citation type="submission" date="2025-08" db="UniProtKB">
        <authorList>
            <consortium name="Ensembl"/>
        </authorList>
    </citation>
    <scope>IDENTIFICATION</scope>
</reference>
<dbReference type="Ensembl" id="ENSUAMT00000010987.1">
    <property type="protein sequence ID" value="ENSUAMP00000009759.1"/>
    <property type="gene ID" value="ENSUAMG00000007366.1"/>
</dbReference>
<dbReference type="Pfam" id="PF24797">
    <property type="entry name" value="Beta-prop_WDR35_TULP_N"/>
    <property type="match status" value="1"/>
</dbReference>
<dbReference type="SUPFAM" id="SSF50978">
    <property type="entry name" value="WD40 repeat-like"/>
    <property type="match status" value="1"/>
</dbReference>
<dbReference type="Gene3D" id="2.130.10.10">
    <property type="entry name" value="YVTN repeat-like/Quinoprotein amine dehydrogenase"/>
    <property type="match status" value="1"/>
</dbReference>
<name>A0A452QVP7_URSAM</name>
<proteinExistence type="predicted"/>
<evidence type="ECO:0000259" key="5">
    <source>
        <dbReference type="Pfam" id="PF24797"/>
    </source>
</evidence>
<dbReference type="GO" id="GO:0061512">
    <property type="term" value="P:protein localization to cilium"/>
    <property type="evidence" value="ECO:0007669"/>
    <property type="project" value="TreeGrafter"/>
</dbReference>
<dbReference type="GO" id="GO:1905515">
    <property type="term" value="P:non-motile cilium assembly"/>
    <property type="evidence" value="ECO:0007669"/>
    <property type="project" value="TreeGrafter"/>
</dbReference>
<keyword evidence="4" id="KW-0677">Repeat</keyword>
<dbReference type="PANTHER" id="PTHR12764:SF5">
    <property type="entry name" value="LD29485P"/>
    <property type="match status" value="1"/>
</dbReference>
<evidence type="ECO:0000256" key="1">
    <source>
        <dbReference type="ARBA" id="ARBA00004120"/>
    </source>
</evidence>
<organism evidence="6 7">
    <name type="scientific">Ursus americanus</name>
    <name type="common">American black bear</name>
    <name type="synonym">Euarctos americanus</name>
    <dbReference type="NCBI Taxonomy" id="9643"/>
    <lineage>
        <taxon>Eukaryota</taxon>
        <taxon>Metazoa</taxon>
        <taxon>Chordata</taxon>
        <taxon>Craniata</taxon>
        <taxon>Vertebrata</taxon>
        <taxon>Euteleostomi</taxon>
        <taxon>Mammalia</taxon>
        <taxon>Eutheria</taxon>
        <taxon>Laurasiatheria</taxon>
        <taxon>Carnivora</taxon>
        <taxon>Caniformia</taxon>
        <taxon>Ursidae</taxon>
        <taxon>Ursus</taxon>
    </lineage>
</organism>
<dbReference type="InterPro" id="IPR015943">
    <property type="entry name" value="WD40/YVTN_repeat-like_dom_sf"/>
</dbReference>
<accession>A0A452QVP7</accession>
<dbReference type="GO" id="GO:0030991">
    <property type="term" value="C:intraciliary transport particle A"/>
    <property type="evidence" value="ECO:0007669"/>
    <property type="project" value="TreeGrafter"/>
</dbReference>
<comment type="subcellular location">
    <subcellularLocation>
        <location evidence="1">Cytoplasm</location>
        <location evidence="1">Cytoskeleton</location>
        <location evidence="1">Cilium basal body</location>
    </subcellularLocation>
</comment>
<reference evidence="7" key="1">
    <citation type="submission" date="2016-06" db="EMBL/GenBank/DDBJ databases">
        <title>De novo assembly and RNA-Seq shows season-dependent expression and editing in black bear kidneys.</title>
        <authorList>
            <person name="Korstanje R."/>
            <person name="Srivastava A."/>
            <person name="Sarsani V.K."/>
            <person name="Sheehan S.M."/>
            <person name="Seger R.L."/>
            <person name="Barter M.E."/>
            <person name="Lindqvist C."/>
            <person name="Brody L.C."/>
            <person name="Mullikin J.C."/>
        </authorList>
    </citation>
    <scope>NUCLEOTIDE SEQUENCE [LARGE SCALE GENOMIC DNA]</scope>
</reference>
<dbReference type="InterPro" id="IPR056159">
    <property type="entry name" value="Beta-prop_IFT121_TULP_N"/>
</dbReference>
<evidence type="ECO:0000256" key="2">
    <source>
        <dbReference type="ARBA" id="ARBA00022490"/>
    </source>
</evidence>
<dbReference type="PANTHER" id="PTHR12764">
    <property type="entry name" value="WD REPEAT DOMAIN-RELATED"/>
    <property type="match status" value="1"/>
</dbReference>